<reference evidence="2" key="2">
    <citation type="journal article" date="2022" name="Hortic Res">
        <title>The genome of Dioscorea zingiberensis sheds light on the biosynthesis, origin and evolution of the medicinally important diosgenin saponins.</title>
        <authorList>
            <person name="Li Y."/>
            <person name="Tan C."/>
            <person name="Li Z."/>
            <person name="Guo J."/>
            <person name="Li S."/>
            <person name="Chen X."/>
            <person name="Wang C."/>
            <person name="Dai X."/>
            <person name="Yang H."/>
            <person name="Song W."/>
            <person name="Hou L."/>
            <person name="Xu J."/>
            <person name="Tong Z."/>
            <person name="Xu A."/>
            <person name="Yuan X."/>
            <person name="Wang W."/>
            <person name="Yang Q."/>
            <person name="Chen L."/>
            <person name="Sun Z."/>
            <person name="Wang K."/>
            <person name="Pan B."/>
            <person name="Chen J."/>
            <person name="Bao Y."/>
            <person name="Liu F."/>
            <person name="Qi X."/>
            <person name="Gang D.R."/>
            <person name="Wen J."/>
            <person name="Li J."/>
        </authorList>
    </citation>
    <scope>NUCLEOTIDE SEQUENCE</scope>
    <source>
        <strain evidence="2">Dzin_1.0</strain>
    </source>
</reference>
<dbReference type="PANTHER" id="PTHR12161">
    <property type="entry name" value="IST1 FAMILY MEMBER"/>
    <property type="match status" value="1"/>
</dbReference>
<organism evidence="2 3">
    <name type="scientific">Dioscorea zingiberensis</name>
    <dbReference type="NCBI Taxonomy" id="325984"/>
    <lineage>
        <taxon>Eukaryota</taxon>
        <taxon>Viridiplantae</taxon>
        <taxon>Streptophyta</taxon>
        <taxon>Embryophyta</taxon>
        <taxon>Tracheophyta</taxon>
        <taxon>Spermatophyta</taxon>
        <taxon>Magnoliopsida</taxon>
        <taxon>Liliopsida</taxon>
        <taxon>Dioscoreales</taxon>
        <taxon>Dioscoreaceae</taxon>
        <taxon>Dioscorea</taxon>
    </lineage>
</organism>
<evidence type="ECO:0000313" key="3">
    <source>
        <dbReference type="Proteomes" id="UP001085076"/>
    </source>
</evidence>
<dbReference type="EMBL" id="JAGGNH010000004">
    <property type="protein sequence ID" value="KAJ0974906.1"/>
    <property type="molecule type" value="Genomic_DNA"/>
</dbReference>
<protein>
    <recommendedName>
        <fullName evidence="4">Vacuolar protein sorting-associated protein Ist1</fullName>
    </recommendedName>
</protein>
<dbReference type="InterPro" id="IPR042277">
    <property type="entry name" value="IST1-like"/>
</dbReference>
<reference evidence="2" key="1">
    <citation type="submission" date="2021-03" db="EMBL/GenBank/DDBJ databases">
        <authorList>
            <person name="Li Z."/>
            <person name="Yang C."/>
        </authorList>
    </citation>
    <scope>NUCLEOTIDE SEQUENCE</scope>
    <source>
        <strain evidence="2">Dzin_1.0</strain>
        <tissue evidence="2">Leaf</tissue>
    </source>
</reference>
<dbReference type="GO" id="GO:0015031">
    <property type="term" value="P:protein transport"/>
    <property type="evidence" value="ECO:0007669"/>
    <property type="project" value="InterPro"/>
</dbReference>
<dbReference type="FunFam" id="1.20.1260.60:FF:000002">
    <property type="entry name" value="Vacuolar protein sorting-associated protein IST1"/>
    <property type="match status" value="1"/>
</dbReference>
<dbReference type="Proteomes" id="UP001085076">
    <property type="component" value="Miscellaneous, Linkage group lg04"/>
</dbReference>
<evidence type="ECO:0000313" key="2">
    <source>
        <dbReference type="EMBL" id="KAJ0974906.1"/>
    </source>
</evidence>
<dbReference type="AlphaFoldDB" id="A0A9D5CKC9"/>
<sequence>MGKKLNAIIGRSTKKTSKLKALFNLCVSRITILRNQHQTRCSQARGDITQLLQLGLQDRALFRAEQVIKEQNLLDVFVMIEGYCNLLTERVVLLEYQIDRLLHSECPDELREAISSLIFAASRSGELPELQDIRRKFADKFGREFASAAVNLLSDCRVNPMVKYIKENRMNAWISVYLPFSETH</sequence>
<dbReference type="Gene3D" id="1.20.1260.60">
    <property type="entry name" value="Vacuolar protein sorting-associated protein Ist1"/>
    <property type="match status" value="1"/>
</dbReference>
<proteinExistence type="inferred from homology"/>
<dbReference type="OrthoDB" id="29853at2759"/>
<gene>
    <name evidence="2" type="ORF">J5N97_016871</name>
</gene>
<comment type="caution">
    <text evidence="2">The sequence shown here is derived from an EMBL/GenBank/DDBJ whole genome shotgun (WGS) entry which is preliminary data.</text>
</comment>
<comment type="similarity">
    <text evidence="1">Belongs to the IST1 family.</text>
</comment>
<keyword evidence="3" id="KW-1185">Reference proteome</keyword>
<dbReference type="Pfam" id="PF03398">
    <property type="entry name" value="Ist1"/>
    <property type="match status" value="1"/>
</dbReference>
<dbReference type="InterPro" id="IPR005061">
    <property type="entry name" value="Ist1"/>
</dbReference>
<dbReference type="PANTHER" id="PTHR12161:SF16">
    <property type="entry name" value="REGULATOR OF VPS4 ACTIVITY IN THE MVB PATHWAY PROTEIN"/>
    <property type="match status" value="1"/>
</dbReference>
<accession>A0A9D5CKC9</accession>
<evidence type="ECO:0008006" key="4">
    <source>
        <dbReference type="Google" id="ProtNLM"/>
    </source>
</evidence>
<evidence type="ECO:0000256" key="1">
    <source>
        <dbReference type="ARBA" id="ARBA00005536"/>
    </source>
</evidence>
<name>A0A9D5CKC9_9LILI</name>